<keyword evidence="10 13" id="KW-0472">Membrane</keyword>
<keyword evidence="3 13" id="KW-0813">Transport</keyword>
<accession>A0ABV4TRS6</accession>
<evidence type="ECO:0000256" key="13">
    <source>
        <dbReference type="HAMAP-Rule" id="MF_01396"/>
    </source>
</evidence>
<dbReference type="EMBL" id="JBGUAW010000001">
    <property type="protein sequence ID" value="MFA9459236.1"/>
    <property type="molecule type" value="Genomic_DNA"/>
</dbReference>
<evidence type="ECO:0000256" key="7">
    <source>
        <dbReference type="ARBA" id="ARBA00022989"/>
    </source>
</evidence>
<evidence type="ECO:0000256" key="10">
    <source>
        <dbReference type="ARBA" id="ARBA00023136"/>
    </source>
</evidence>
<name>A0ABV4TRS6_9GAMM</name>
<keyword evidence="16" id="KW-1185">Reference proteome</keyword>
<feature type="domain" description="V-ATPase proteolipid subunit C-like" evidence="14">
    <location>
        <begin position="13"/>
        <end position="75"/>
    </location>
</feature>
<feature type="transmembrane region" description="Helical" evidence="13">
    <location>
        <begin position="6"/>
        <end position="30"/>
    </location>
</feature>
<keyword evidence="9 13" id="KW-0446">Lipid-binding</keyword>
<dbReference type="Pfam" id="PF00137">
    <property type="entry name" value="ATP-synt_C"/>
    <property type="match status" value="1"/>
</dbReference>
<keyword evidence="4 13" id="KW-0138">CF(0)</keyword>
<dbReference type="InterPro" id="IPR002379">
    <property type="entry name" value="ATPase_proteolipid_c-like_dom"/>
</dbReference>
<dbReference type="InterPro" id="IPR038662">
    <property type="entry name" value="ATP_synth_F0_csu_sf"/>
</dbReference>
<evidence type="ECO:0000256" key="11">
    <source>
        <dbReference type="ARBA" id="ARBA00023310"/>
    </source>
</evidence>
<dbReference type="CDD" id="cd18185">
    <property type="entry name" value="ATP-synt_Fo_c_ATPE"/>
    <property type="match status" value="1"/>
</dbReference>
<sequence length="84" mass="8834">MEPATIITAATAIAVGLILAAAGLGSALAWGIISSKTLEGISRQPEMRPQLLTNTFLFGGLMESFPFIVLALSLWFIIANPFLG</sequence>
<evidence type="ECO:0000313" key="16">
    <source>
        <dbReference type="Proteomes" id="UP001575181"/>
    </source>
</evidence>
<dbReference type="Gene3D" id="1.20.20.10">
    <property type="entry name" value="F1F0 ATP synthase subunit C"/>
    <property type="match status" value="1"/>
</dbReference>
<gene>
    <name evidence="13 15" type="primary">atpE</name>
    <name evidence="15" type="ORF">ACERLL_00155</name>
</gene>
<dbReference type="RefSeq" id="WP_373654028.1">
    <property type="nucleotide sequence ID" value="NZ_JBGUAW010000001.1"/>
</dbReference>
<dbReference type="SUPFAM" id="SSF81333">
    <property type="entry name" value="F1F0 ATP synthase subunit C"/>
    <property type="match status" value="1"/>
</dbReference>
<feature type="transmembrane region" description="Helical" evidence="13">
    <location>
        <begin position="51"/>
        <end position="78"/>
    </location>
</feature>
<dbReference type="PROSITE" id="PS00605">
    <property type="entry name" value="ATPASE_C"/>
    <property type="match status" value="1"/>
</dbReference>
<comment type="caution">
    <text evidence="15">The sequence shown here is derived from an EMBL/GenBank/DDBJ whole genome shotgun (WGS) entry which is preliminary data.</text>
</comment>
<keyword evidence="13" id="KW-1003">Cell membrane</keyword>
<dbReference type="Proteomes" id="UP001575181">
    <property type="component" value="Unassembled WGS sequence"/>
</dbReference>
<evidence type="ECO:0000256" key="1">
    <source>
        <dbReference type="ARBA" id="ARBA00004141"/>
    </source>
</evidence>
<evidence type="ECO:0000259" key="14">
    <source>
        <dbReference type="Pfam" id="PF00137"/>
    </source>
</evidence>
<evidence type="ECO:0000256" key="4">
    <source>
        <dbReference type="ARBA" id="ARBA00022547"/>
    </source>
</evidence>
<evidence type="ECO:0000256" key="9">
    <source>
        <dbReference type="ARBA" id="ARBA00023121"/>
    </source>
</evidence>
<proteinExistence type="inferred from homology"/>
<dbReference type="HAMAP" id="MF_01396">
    <property type="entry name" value="ATP_synth_c_bact"/>
    <property type="match status" value="1"/>
</dbReference>
<protein>
    <recommendedName>
        <fullName evidence="13">ATP synthase subunit c</fullName>
    </recommendedName>
    <alternativeName>
        <fullName evidence="13">ATP synthase F(0) sector subunit c</fullName>
    </alternativeName>
    <alternativeName>
        <fullName evidence="13">F-type ATPase subunit c</fullName>
        <shortName evidence="13">F-ATPase subunit c</shortName>
    </alternativeName>
    <alternativeName>
        <fullName evidence="13">Lipid-binding protein</fullName>
    </alternativeName>
</protein>
<dbReference type="InterPro" id="IPR035921">
    <property type="entry name" value="F/V-ATP_Csub_sf"/>
</dbReference>
<comment type="function">
    <text evidence="13">Key component of the F(0) channel; it plays a direct role in translocation across the membrane. A homomeric c-ring of between 10-14 subunits forms the central stalk rotor element with the F(1) delta and epsilon subunits.</text>
</comment>
<feature type="site" description="Reversibly protonated during proton transport" evidence="13">
    <location>
        <position position="63"/>
    </location>
</feature>
<dbReference type="InterPro" id="IPR000454">
    <property type="entry name" value="ATP_synth_F0_csu"/>
</dbReference>
<keyword evidence="6 13" id="KW-0375">Hydrogen ion transport</keyword>
<keyword evidence="8 13" id="KW-0406">Ion transport</keyword>
<evidence type="ECO:0000256" key="6">
    <source>
        <dbReference type="ARBA" id="ARBA00022781"/>
    </source>
</evidence>
<evidence type="ECO:0000256" key="5">
    <source>
        <dbReference type="ARBA" id="ARBA00022692"/>
    </source>
</evidence>
<keyword evidence="5 13" id="KW-0812">Transmembrane</keyword>
<comment type="function">
    <text evidence="12 13">F(1)F(0) ATP synthase produces ATP from ADP in the presence of a proton or sodium gradient. F-type ATPases consist of two structural domains, F(1) containing the extramembraneous catalytic core and F(0) containing the membrane proton channel, linked together by a central stalk and a peripheral stalk. During catalysis, ATP synthesis in the catalytic domain of F(1) is coupled via a rotary mechanism of the central stalk subunits to proton translocation.</text>
</comment>
<dbReference type="InterPro" id="IPR005953">
    <property type="entry name" value="ATP_synth_csu_bac/chlpt"/>
</dbReference>
<comment type="subcellular location">
    <subcellularLocation>
        <location evidence="13">Cell membrane</location>
        <topology evidence="13">Multi-pass membrane protein</topology>
    </subcellularLocation>
    <subcellularLocation>
        <location evidence="1">Membrane</location>
        <topology evidence="1">Multi-pass membrane protein</topology>
    </subcellularLocation>
</comment>
<reference evidence="15 16" key="1">
    <citation type="submission" date="2024-08" db="EMBL/GenBank/DDBJ databases">
        <title>Whole-genome sequencing of halo(alkali)philic microorganisms from hypersaline lakes.</title>
        <authorList>
            <person name="Sorokin D.Y."/>
            <person name="Merkel A.Y."/>
            <person name="Messina E."/>
            <person name="Yakimov M."/>
        </authorList>
    </citation>
    <scope>NUCLEOTIDE SEQUENCE [LARGE SCALE GENOMIC DNA]</scope>
    <source>
        <strain evidence="15 16">Cl-TMA</strain>
    </source>
</reference>
<dbReference type="NCBIfam" id="NF005363">
    <property type="entry name" value="PRK06876.1"/>
    <property type="match status" value="1"/>
</dbReference>
<evidence type="ECO:0000256" key="8">
    <source>
        <dbReference type="ARBA" id="ARBA00023065"/>
    </source>
</evidence>
<dbReference type="InterPro" id="IPR020537">
    <property type="entry name" value="ATP_synth_F0_csu_DDCD_BS"/>
</dbReference>
<organism evidence="15 16">
    <name type="scientific">Thiohalorhabdus methylotrophus</name>
    <dbReference type="NCBI Taxonomy" id="3242694"/>
    <lineage>
        <taxon>Bacteria</taxon>
        <taxon>Pseudomonadati</taxon>
        <taxon>Pseudomonadota</taxon>
        <taxon>Gammaproteobacteria</taxon>
        <taxon>Thiohalorhabdales</taxon>
        <taxon>Thiohalorhabdaceae</taxon>
        <taxon>Thiohalorhabdus</taxon>
    </lineage>
</organism>
<evidence type="ECO:0000256" key="12">
    <source>
        <dbReference type="ARBA" id="ARBA00025198"/>
    </source>
</evidence>
<dbReference type="NCBIfam" id="TIGR01260">
    <property type="entry name" value="ATP_synt_c"/>
    <property type="match status" value="1"/>
</dbReference>
<evidence type="ECO:0000256" key="3">
    <source>
        <dbReference type="ARBA" id="ARBA00022448"/>
    </source>
</evidence>
<comment type="similarity">
    <text evidence="2 13">Belongs to the ATPase C chain family.</text>
</comment>
<keyword evidence="7 13" id="KW-1133">Transmembrane helix</keyword>
<evidence type="ECO:0000256" key="2">
    <source>
        <dbReference type="ARBA" id="ARBA00006704"/>
    </source>
</evidence>
<evidence type="ECO:0000313" key="15">
    <source>
        <dbReference type="EMBL" id="MFA9459236.1"/>
    </source>
</evidence>
<keyword evidence="11 13" id="KW-0066">ATP synthesis</keyword>